<dbReference type="CDD" id="cd03717">
    <property type="entry name" value="SOCS_SOCS_like"/>
    <property type="match status" value="1"/>
</dbReference>
<gene>
    <name evidence="3" type="ORF">PVAND_001934</name>
</gene>
<name>A0A9J6BQQ0_POLVA</name>
<organism evidence="3 4">
    <name type="scientific">Polypedilum vanderplanki</name>
    <name type="common">Sleeping chironomid midge</name>
    <dbReference type="NCBI Taxonomy" id="319348"/>
    <lineage>
        <taxon>Eukaryota</taxon>
        <taxon>Metazoa</taxon>
        <taxon>Ecdysozoa</taxon>
        <taxon>Arthropoda</taxon>
        <taxon>Hexapoda</taxon>
        <taxon>Insecta</taxon>
        <taxon>Pterygota</taxon>
        <taxon>Neoptera</taxon>
        <taxon>Endopterygota</taxon>
        <taxon>Diptera</taxon>
        <taxon>Nematocera</taxon>
        <taxon>Chironomoidea</taxon>
        <taxon>Chironomidae</taxon>
        <taxon>Chironominae</taxon>
        <taxon>Polypedilum</taxon>
        <taxon>Polypedilum</taxon>
    </lineage>
</organism>
<dbReference type="PROSITE" id="PS50225">
    <property type="entry name" value="SOCS"/>
    <property type="match status" value="1"/>
</dbReference>
<evidence type="ECO:0000313" key="3">
    <source>
        <dbReference type="EMBL" id="KAG5671755.1"/>
    </source>
</evidence>
<dbReference type="Proteomes" id="UP001107558">
    <property type="component" value="Chromosome 3"/>
</dbReference>
<dbReference type="InterPro" id="IPR037962">
    <property type="entry name" value="Neuralized"/>
</dbReference>
<dbReference type="Pfam" id="PF07525">
    <property type="entry name" value="SOCS_box"/>
    <property type="match status" value="1"/>
</dbReference>
<dbReference type="InterPro" id="IPR036036">
    <property type="entry name" value="SOCS_box-like_dom_sf"/>
</dbReference>
<dbReference type="PANTHER" id="PTHR12429:SF8">
    <property type="entry name" value="NEURALIZED-LIKE PROTEIN 2"/>
    <property type="match status" value="1"/>
</dbReference>
<dbReference type="FunFam" id="2.60.120.920:FF:000074">
    <property type="entry name" value="Neuralized protein 2"/>
    <property type="match status" value="1"/>
</dbReference>
<dbReference type="Pfam" id="PF07177">
    <property type="entry name" value="Neuralized"/>
    <property type="match status" value="1"/>
</dbReference>
<dbReference type="InterPro" id="IPR001496">
    <property type="entry name" value="SOCS_box"/>
</dbReference>
<dbReference type="EMBL" id="JADBJN010000003">
    <property type="protein sequence ID" value="KAG5671755.1"/>
    <property type="molecule type" value="Genomic_DNA"/>
</dbReference>
<dbReference type="InterPro" id="IPR006573">
    <property type="entry name" value="NHR_dom"/>
</dbReference>
<proteinExistence type="predicted"/>
<dbReference type="SMART" id="SM00969">
    <property type="entry name" value="SOCS_box"/>
    <property type="match status" value="1"/>
</dbReference>
<dbReference type="PANTHER" id="PTHR12429">
    <property type="entry name" value="NEURALIZED"/>
    <property type="match status" value="1"/>
</dbReference>
<dbReference type="InterPro" id="IPR043136">
    <property type="entry name" value="B30.2/SPRY_sf"/>
</dbReference>
<feature type="domain" description="NHR" evidence="2">
    <location>
        <begin position="5"/>
        <end position="214"/>
    </location>
</feature>
<comment type="caution">
    <text evidence="3">The sequence shown here is derived from an EMBL/GenBank/DDBJ whole genome shotgun (WGS) entry which is preliminary data.</text>
</comment>
<dbReference type="GO" id="GO:0061630">
    <property type="term" value="F:ubiquitin protein ligase activity"/>
    <property type="evidence" value="ECO:0007669"/>
    <property type="project" value="TreeGrafter"/>
</dbReference>
<dbReference type="SMART" id="SM00588">
    <property type="entry name" value="NEUZ"/>
    <property type="match status" value="1"/>
</dbReference>
<keyword evidence="4" id="KW-1185">Reference proteome</keyword>
<dbReference type="CDD" id="cd12887">
    <property type="entry name" value="SPRY_NHR_like"/>
    <property type="match status" value="1"/>
</dbReference>
<reference evidence="3" key="1">
    <citation type="submission" date="2021-03" db="EMBL/GenBank/DDBJ databases">
        <title>Chromosome level genome of the anhydrobiotic midge Polypedilum vanderplanki.</title>
        <authorList>
            <person name="Yoshida Y."/>
            <person name="Kikawada T."/>
            <person name="Gusev O."/>
        </authorList>
    </citation>
    <scope>NUCLEOTIDE SEQUENCE</scope>
    <source>
        <strain evidence="3">NIAS01</strain>
        <tissue evidence="3">Whole body or cell culture</tissue>
    </source>
</reference>
<evidence type="ECO:0000259" key="2">
    <source>
        <dbReference type="PROSITE" id="PS51065"/>
    </source>
</evidence>
<protein>
    <recommendedName>
        <fullName evidence="5">Neuralized-like protein 2</fullName>
    </recommendedName>
</protein>
<sequence>MKSSLTRFHNCHGSNIILCEDNTTALRKQSFANGICFSEKPLKPGELFLIEIAMKEVGWSGHLRLGLTQINPLDAFSEGTTTLPQYALPDLANLNLGHSWIFPISKSAPMQSQNSIVGNSKSQFIRTSYGNINRALLQPVASDKNSSEMLATDCGSRIGVLFVPTKDSRDLAEMHFIVNGDDSLVAIDIPYKQSNLYCVVDVYGTTKQVKIIQVYGVSTLQSLSKDVILNFVEKDLINQLPLPESLKDFLHSYS</sequence>
<dbReference type="Gene3D" id="2.60.120.920">
    <property type="match status" value="1"/>
</dbReference>
<dbReference type="AlphaFoldDB" id="A0A9J6BQQ0"/>
<dbReference type="OrthoDB" id="10059069at2759"/>
<accession>A0A9J6BQQ0</accession>
<dbReference type="SUPFAM" id="SSF158235">
    <property type="entry name" value="SOCS box-like"/>
    <property type="match status" value="1"/>
</dbReference>
<evidence type="ECO:0000259" key="1">
    <source>
        <dbReference type="PROSITE" id="PS50225"/>
    </source>
</evidence>
<evidence type="ECO:0008006" key="5">
    <source>
        <dbReference type="Google" id="ProtNLM"/>
    </source>
</evidence>
<feature type="domain" description="SOCS box" evidence="1">
    <location>
        <begin position="219"/>
        <end position="254"/>
    </location>
</feature>
<evidence type="ECO:0000313" key="4">
    <source>
        <dbReference type="Proteomes" id="UP001107558"/>
    </source>
</evidence>
<dbReference type="GO" id="GO:0035556">
    <property type="term" value="P:intracellular signal transduction"/>
    <property type="evidence" value="ECO:0007669"/>
    <property type="project" value="InterPro"/>
</dbReference>
<dbReference type="PROSITE" id="PS51065">
    <property type="entry name" value="NHR"/>
    <property type="match status" value="1"/>
</dbReference>